<keyword evidence="3" id="KW-1185">Reference proteome</keyword>
<dbReference type="EMBL" id="BAAAPL010000001">
    <property type="protein sequence ID" value="GAA1694547.1"/>
    <property type="molecule type" value="Genomic_DNA"/>
</dbReference>
<sequence length="211" mass="21828">MGLTAIFFGAAHISRVRRGYARGRFLAMLGIVTGATATVLLAWAVLSSNVSGVPSPPQLTYTGAFAPDGSAAMSDALTPVVPTVVDEVPAENDHSYELRAGRVVPAVPNAKQVEPQYQLQTNLGATAYEICVGLNAYRAANGAFPETLSVVSDGHVVASDTQLTAVLPAYMRLSYVSSAPEGTAFLTVADAESGMAMSCIQSGSGGWITNS</sequence>
<accession>A0ABP4TXB5</accession>
<proteinExistence type="predicted"/>
<reference evidence="3" key="1">
    <citation type="journal article" date="2019" name="Int. J. Syst. Evol. Microbiol.">
        <title>The Global Catalogue of Microorganisms (GCM) 10K type strain sequencing project: providing services to taxonomists for standard genome sequencing and annotation.</title>
        <authorList>
            <consortium name="The Broad Institute Genomics Platform"/>
            <consortium name="The Broad Institute Genome Sequencing Center for Infectious Disease"/>
            <person name="Wu L."/>
            <person name="Ma J."/>
        </authorList>
    </citation>
    <scope>NUCLEOTIDE SEQUENCE [LARGE SCALE GENOMIC DNA]</scope>
    <source>
        <strain evidence="3">JCM 15577</strain>
    </source>
</reference>
<evidence type="ECO:0008006" key="4">
    <source>
        <dbReference type="Google" id="ProtNLM"/>
    </source>
</evidence>
<gene>
    <name evidence="2" type="ORF">GCM10009808_09540</name>
</gene>
<evidence type="ECO:0000256" key="1">
    <source>
        <dbReference type="SAM" id="Phobius"/>
    </source>
</evidence>
<comment type="caution">
    <text evidence="2">The sequence shown here is derived from an EMBL/GenBank/DDBJ whole genome shotgun (WGS) entry which is preliminary data.</text>
</comment>
<dbReference type="Proteomes" id="UP001501690">
    <property type="component" value="Unassembled WGS sequence"/>
</dbReference>
<evidence type="ECO:0000313" key="2">
    <source>
        <dbReference type="EMBL" id="GAA1694547.1"/>
    </source>
</evidence>
<protein>
    <recommendedName>
        <fullName evidence="4">DUF4190 domain-containing protein</fullName>
    </recommendedName>
</protein>
<evidence type="ECO:0000313" key="3">
    <source>
        <dbReference type="Proteomes" id="UP001501690"/>
    </source>
</evidence>
<feature type="transmembrane region" description="Helical" evidence="1">
    <location>
        <begin position="25"/>
        <end position="46"/>
    </location>
</feature>
<name>A0ABP4TXB5_9MICO</name>
<keyword evidence="1" id="KW-1133">Transmembrane helix</keyword>
<keyword evidence="1" id="KW-0812">Transmembrane</keyword>
<organism evidence="2 3">
    <name type="scientific">Microbacterium sediminicola</name>
    <dbReference type="NCBI Taxonomy" id="415210"/>
    <lineage>
        <taxon>Bacteria</taxon>
        <taxon>Bacillati</taxon>
        <taxon>Actinomycetota</taxon>
        <taxon>Actinomycetes</taxon>
        <taxon>Micrococcales</taxon>
        <taxon>Microbacteriaceae</taxon>
        <taxon>Microbacterium</taxon>
    </lineage>
</organism>
<keyword evidence="1" id="KW-0472">Membrane</keyword>